<feature type="compositionally biased region" description="Polar residues" evidence="1">
    <location>
        <begin position="99"/>
        <end position="122"/>
    </location>
</feature>
<evidence type="ECO:0000313" key="2">
    <source>
        <dbReference type="Proteomes" id="UP000504607"/>
    </source>
</evidence>
<protein>
    <submittedName>
        <fullName evidence="3">Probable transcriptional regulator SLK2</fullName>
    </submittedName>
</protein>
<dbReference type="RefSeq" id="XP_010940888.1">
    <property type="nucleotide sequence ID" value="XM_010942586.3"/>
</dbReference>
<feature type="compositionally biased region" description="Polar residues" evidence="1">
    <location>
        <begin position="23"/>
        <end position="37"/>
    </location>
</feature>
<dbReference type="PANTHER" id="PTHR10378">
    <property type="entry name" value="LIM DOMAIN-BINDING PROTEIN"/>
    <property type="match status" value="1"/>
</dbReference>
<dbReference type="KEGG" id="egu:105059326"/>
<dbReference type="Proteomes" id="UP000504607">
    <property type="component" value="Chromosome 16"/>
</dbReference>
<accession>A0A6I9SCA4</accession>
<organism evidence="2 3">
    <name type="scientific">Elaeis guineensis var. tenera</name>
    <name type="common">Oil palm</name>
    <dbReference type="NCBI Taxonomy" id="51953"/>
    <lineage>
        <taxon>Eukaryota</taxon>
        <taxon>Viridiplantae</taxon>
        <taxon>Streptophyta</taxon>
        <taxon>Embryophyta</taxon>
        <taxon>Tracheophyta</taxon>
        <taxon>Spermatophyta</taxon>
        <taxon>Magnoliopsida</taxon>
        <taxon>Liliopsida</taxon>
        <taxon>Arecaceae</taxon>
        <taxon>Arecoideae</taxon>
        <taxon>Cocoseae</taxon>
        <taxon>Elaeidinae</taxon>
        <taxon>Elaeis</taxon>
    </lineage>
</organism>
<evidence type="ECO:0000256" key="1">
    <source>
        <dbReference type="SAM" id="MobiDB-lite"/>
    </source>
</evidence>
<dbReference type="AlphaFoldDB" id="A0A6I9SCA4"/>
<sequence>MSVTGRAGLSPASGDMNRGILSSAANSSGPSVGASSLVTDANSALSGGHQLQRSTSINTESYMRLPASPMSFSSNNVSGSSVMDGSSIVQQSPHHDQVQKQVASSATSQLTAQELGDSSNPQKKPPVDMRPDNASQNQVIQQLLQRHQSPQLQALIQQQRLAQRQAQQQQLLQSFPQMQRAQIAHQQQQNLRHYMQQQTMQPSTPAKWPLDNGICARRLMQYLYHQRHRPPDNSIKYWKKFVAEYFAPRAKKRWCLSLHDNISNHALGVFPQATTDPWQCNICGSRAGKGFEATFEILPRLYQIKFDRGVIDELLFLNMPHECQLSSGEMVFEYAKAVQESVYEHLRVVREGQLRIIFTPELKILYWEFCVRHHEEFAPRRLLAPQVSQLLHIAQKYPTAVTDSGSAGVSHQDLQAACNIIVQTSCQLAKKLELQSLNDLGFSKRFVRCLQISEVVNSMKDLIDFSQKHKIGPIESLKNYPQHAAGKLENHKMQEQKQPITAHGLPAGQTALNKTMGIHPGIRSNTSNNVAASQVLSNVPQSAVAVNNHQNLLKNHGNANLNVFQQEALSTISGPNHAKCGQFQGSVSSLLTNASVSGVPGSHQQQSVLNDTLYQQSNLQPSQVSQHVQQRVIQQLLQEFINNGGALQQAPSVPDANGNMLTGGVGSSIGGMGSLPVRMNTGSVKNGIGLGSAPAKMSSNALAPAQSWSNSFKSVAGSPAMSGNSLNSRADLPQSVDLPELDQIAEEFAENGIFNGEPW</sequence>
<dbReference type="GeneID" id="105059326"/>
<reference evidence="3" key="1">
    <citation type="submission" date="2025-08" db="UniProtKB">
        <authorList>
            <consortium name="RefSeq"/>
        </authorList>
    </citation>
    <scope>IDENTIFICATION</scope>
</reference>
<dbReference type="InParanoid" id="A0A6I9SCA4"/>
<dbReference type="OrthoDB" id="774557at2759"/>
<dbReference type="InterPro" id="IPR029005">
    <property type="entry name" value="LIM-bd/SEUSS"/>
</dbReference>
<dbReference type="Pfam" id="PF01803">
    <property type="entry name" value="LIM_bind"/>
    <property type="match status" value="1"/>
</dbReference>
<dbReference type="FunCoup" id="A0A6I9SCA4">
    <property type="interactions" value="2831"/>
</dbReference>
<name>A0A6I9SCA4_ELAGV</name>
<keyword evidence="2" id="KW-1185">Reference proteome</keyword>
<feature type="region of interest" description="Disordered" evidence="1">
    <location>
        <begin position="1"/>
        <end position="37"/>
    </location>
</feature>
<proteinExistence type="predicted"/>
<feature type="region of interest" description="Disordered" evidence="1">
    <location>
        <begin position="68"/>
        <end position="139"/>
    </location>
</feature>
<feature type="compositionally biased region" description="Low complexity" evidence="1">
    <location>
        <begin position="68"/>
        <end position="87"/>
    </location>
</feature>
<evidence type="ECO:0000313" key="3">
    <source>
        <dbReference type="RefSeq" id="XP_010940888.1"/>
    </source>
</evidence>
<gene>
    <name evidence="3" type="primary">LOC105059326</name>
</gene>